<evidence type="ECO:0000313" key="2">
    <source>
        <dbReference type="Proteomes" id="UP001448207"/>
    </source>
</evidence>
<evidence type="ECO:0008006" key="3">
    <source>
        <dbReference type="Google" id="ProtNLM"/>
    </source>
</evidence>
<proteinExistence type="predicted"/>
<keyword evidence="2" id="KW-1185">Reference proteome</keyword>
<name>A0ABR3BBJ1_PHYBL</name>
<comment type="caution">
    <text evidence="1">The sequence shown here is derived from an EMBL/GenBank/DDBJ whole genome shotgun (WGS) entry which is preliminary data.</text>
</comment>
<accession>A0ABR3BBJ1</accession>
<evidence type="ECO:0000313" key="1">
    <source>
        <dbReference type="EMBL" id="KAL0092896.1"/>
    </source>
</evidence>
<organism evidence="1 2">
    <name type="scientific">Phycomyces blakesleeanus</name>
    <dbReference type="NCBI Taxonomy" id="4837"/>
    <lineage>
        <taxon>Eukaryota</taxon>
        <taxon>Fungi</taxon>
        <taxon>Fungi incertae sedis</taxon>
        <taxon>Mucoromycota</taxon>
        <taxon>Mucoromycotina</taxon>
        <taxon>Mucoromycetes</taxon>
        <taxon>Mucorales</taxon>
        <taxon>Phycomycetaceae</taxon>
        <taxon>Phycomyces</taxon>
    </lineage>
</organism>
<dbReference type="Proteomes" id="UP001448207">
    <property type="component" value="Unassembled WGS sequence"/>
</dbReference>
<dbReference type="PANTHER" id="PTHR34724:SF2">
    <property type="entry name" value="OS12G0596101 PROTEIN"/>
    <property type="match status" value="1"/>
</dbReference>
<dbReference type="EMBL" id="JBCLYO010000002">
    <property type="protein sequence ID" value="KAL0092896.1"/>
    <property type="molecule type" value="Genomic_DNA"/>
</dbReference>
<reference evidence="1 2" key="1">
    <citation type="submission" date="2024-04" db="EMBL/GenBank/DDBJ databases">
        <title>Symmetric and asymmetric DNA N6-adenine methylation regulates different biological responses in Mucorales.</title>
        <authorList>
            <consortium name="Lawrence Berkeley National Laboratory"/>
            <person name="Lax C."/>
            <person name="Mondo S.J."/>
            <person name="Osorio-Concepcion M."/>
            <person name="Muszewska A."/>
            <person name="Corrochano-Luque M."/>
            <person name="Gutierrez G."/>
            <person name="Riley R."/>
            <person name="Lipzen A."/>
            <person name="Guo J."/>
            <person name="Hundley H."/>
            <person name="Amirebrahimi M."/>
            <person name="Ng V."/>
            <person name="Lorenzo-Gutierrez D."/>
            <person name="Binder U."/>
            <person name="Yang J."/>
            <person name="Song Y."/>
            <person name="Canovas D."/>
            <person name="Navarro E."/>
            <person name="Freitag M."/>
            <person name="Gabaldon T."/>
            <person name="Grigoriev I.V."/>
            <person name="Corrochano L.M."/>
            <person name="Nicolas F.E."/>
            <person name="Garre V."/>
        </authorList>
    </citation>
    <scope>NUCLEOTIDE SEQUENCE [LARGE SCALE GENOMIC DNA]</scope>
    <source>
        <strain evidence="1 2">L51</strain>
    </source>
</reference>
<sequence length="49" mass="5387">MCYRTPCSKCGKTTWAGCGKHIDQALAGLSPEEICQCKEPQPEKKCSIQ</sequence>
<protein>
    <recommendedName>
        <fullName evidence="3">Copper fist DNA-binding transcription factor</fullName>
    </recommendedName>
</protein>
<gene>
    <name evidence="1" type="ORF">J3Q64DRAFT_1846052</name>
</gene>
<dbReference type="PANTHER" id="PTHR34724">
    <property type="entry name" value="OS12G0596101 PROTEIN"/>
    <property type="match status" value="1"/>
</dbReference>